<dbReference type="EC" id="3.1.1.-" evidence="8"/>
<comment type="similarity">
    <text evidence="2 8">Belongs to the type-B carboxylesterase/lipase family.</text>
</comment>
<dbReference type="Proteomes" id="UP001265746">
    <property type="component" value="Unassembled WGS sequence"/>
</dbReference>
<evidence type="ECO:0000313" key="10">
    <source>
        <dbReference type="EMBL" id="KAK2607582.1"/>
    </source>
</evidence>
<accession>A0AAD9W5J3</accession>
<dbReference type="GO" id="GO:0016787">
    <property type="term" value="F:hydrolase activity"/>
    <property type="evidence" value="ECO:0007669"/>
    <property type="project" value="UniProtKB-KW"/>
</dbReference>
<feature type="domain" description="Carboxylesterase type B" evidence="9">
    <location>
        <begin position="53"/>
        <end position="538"/>
    </location>
</feature>
<organism evidence="10 11">
    <name type="scientific">Phomopsis amygdali</name>
    <name type="common">Fusicoccum amygdali</name>
    <dbReference type="NCBI Taxonomy" id="1214568"/>
    <lineage>
        <taxon>Eukaryota</taxon>
        <taxon>Fungi</taxon>
        <taxon>Dikarya</taxon>
        <taxon>Ascomycota</taxon>
        <taxon>Pezizomycotina</taxon>
        <taxon>Sordariomycetes</taxon>
        <taxon>Sordariomycetidae</taxon>
        <taxon>Diaporthales</taxon>
        <taxon>Diaporthaceae</taxon>
        <taxon>Diaporthe</taxon>
    </lineage>
</organism>
<dbReference type="PROSITE" id="PS00941">
    <property type="entry name" value="CARBOXYLESTERASE_B_2"/>
    <property type="match status" value="1"/>
</dbReference>
<feature type="signal peptide" evidence="8">
    <location>
        <begin position="1"/>
        <end position="18"/>
    </location>
</feature>
<dbReference type="PANTHER" id="PTHR11559">
    <property type="entry name" value="CARBOXYLESTERASE"/>
    <property type="match status" value="1"/>
</dbReference>
<dbReference type="PROSITE" id="PS51257">
    <property type="entry name" value="PROKAR_LIPOPROTEIN"/>
    <property type="match status" value="1"/>
</dbReference>
<keyword evidence="7" id="KW-0325">Glycoprotein</keyword>
<evidence type="ECO:0000259" key="9">
    <source>
        <dbReference type="Pfam" id="PF00135"/>
    </source>
</evidence>
<dbReference type="GO" id="GO:0006629">
    <property type="term" value="P:lipid metabolic process"/>
    <property type="evidence" value="ECO:0007669"/>
    <property type="project" value="UniProtKB-KW"/>
</dbReference>
<name>A0AAD9W5J3_PHOAM</name>
<dbReference type="Pfam" id="PF00135">
    <property type="entry name" value="COesterase"/>
    <property type="match status" value="1"/>
</dbReference>
<feature type="chain" id="PRO_5041782991" description="Carboxylic ester hydrolase" evidence="8">
    <location>
        <begin position="19"/>
        <end position="576"/>
    </location>
</feature>
<dbReference type="PROSITE" id="PS00122">
    <property type="entry name" value="CARBOXYLESTERASE_B_1"/>
    <property type="match status" value="1"/>
</dbReference>
<reference evidence="10" key="1">
    <citation type="submission" date="2023-06" db="EMBL/GenBank/DDBJ databases">
        <authorList>
            <person name="Noh H."/>
        </authorList>
    </citation>
    <scope>NUCLEOTIDE SEQUENCE</scope>
    <source>
        <strain evidence="10">DUCC20226</strain>
    </source>
</reference>
<evidence type="ECO:0000256" key="5">
    <source>
        <dbReference type="ARBA" id="ARBA00022801"/>
    </source>
</evidence>
<dbReference type="Gene3D" id="3.40.50.1820">
    <property type="entry name" value="alpha/beta hydrolase"/>
    <property type="match status" value="1"/>
</dbReference>
<evidence type="ECO:0000256" key="7">
    <source>
        <dbReference type="ARBA" id="ARBA00023180"/>
    </source>
</evidence>
<comment type="subcellular location">
    <subcellularLocation>
        <location evidence="1">Secreted</location>
    </subcellularLocation>
</comment>
<dbReference type="SUPFAM" id="SSF53474">
    <property type="entry name" value="alpha/beta-Hydrolases"/>
    <property type="match status" value="1"/>
</dbReference>
<dbReference type="InterPro" id="IPR050309">
    <property type="entry name" value="Type-B_Carboxylest/Lipase"/>
</dbReference>
<dbReference type="EMBL" id="JAUJFL010000003">
    <property type="protein sequence ID" value="KAK2607582.1"/>
    <property type="molecule type" value="Genomic_DNA"/>
</dbReference>
<comment type="caution">
    <text evidence="10">The sequence shown here is derived from an EMBL/GenBank/DDBJ whole genome shotgun (WGS) entry which is preliminary data.</text>
</comment>
<evidence type="ECO:0000256" key="8">
    <source>
        <dbReference type="RuleBase" id="RU361235"/>
    </source>
</evidence>
<dbReference type="InterPro" id="IPR002018">
    <property type="entry name" value="CarbesteraseB"/>
</dbReference>
<keyword evidence="4 8" id="KW-0732">Signal</keyword>
<dbReference type="GO" id="GO:0005576">
    <property type="term" value="C:extracellular region"/>
    <property type="evidence" value="ECO:0007669"/>
    <property type="project" value="UniProtKB-SubCell"/>
</dbReference>
<protein>
    <recommendedName>
        <fullName evidence="8">Carboxylic ester hydrolase</fullName>
        <ecNumber evidence="8">3.1.1.-</ecNumber>
    </recommendedName>
</protein>
<evidence type="ECO:0000256" key="6">
    <source>
        <dbReference type="ARBA" id="ARBA00023098"/>
    </source>
</evidence>
<gene>
    <name evidence="10" type="ORF">N8I77_006245</name>
</gene>
<evidence type="ECO:0000256" key="3">
    <source>
        <dbReference type="ARBA" id="ARBA00022525"/>
    </source>
</evidence>
<keyword evidence="6" id="KW-0443">Lipid metabolism</keyword>
<dbReference type="AlphaFoldDB" id="A0AAD9W5J3"/>
<evidence type="ECO:0000313" key="11">
    <source>
        <dbReference type="Proteomes" id="UP001265746"/>
    </source>
</evidence>
<dbReference type="InterPro" id="IPR019826">
    <property type="entry name" value="Carboxylesterase_B_AS"/>
</dbReference>
<evidence type="ECO:0000256" key="4">
    <source>
        <dbReference type="ARBA" id="ARBA00022729"/>
    </source>
</evidence>
<sequence>MKVLSVSVWASLVACVLALPARQESSPVINGRAASPTVVLSPFNTLVGLASGDVEKFAGIPFADPPTGSLRLKPPKKLSTNLGDAYDAINPAAACPQMLVSSGENQSLFLQVLGDLVSLPIIQAATNQSEDCLTVSVIRPAGVTAGANLPVLYWIFGGAFELGWAAMYDGTDLLDQAISQDQPFIFVAVNYRVAGFGFMPGKEILADGSSNLGLLDQRLALEWVADNIEAFGGDPTKVTLWGESAGAISVFDQMALYGGDNTYNGKPLFRGAIMDSGSIVPADPVDCPKGQLVYDTVVQTGGCSGASDTLECLRALPYDKFLNAANSVPGFLGYQSVALSYLPRPDGTVLPDSPDVLATQGRYAAVPMINGDQEDEGTIFTLFTSNLTTTQELLEYLATYYFTGATTEQLEALLETYPQDITQGSPFRTSLLNELYPQFKRISALLGDLVFTLSRRGFLDVTNAVNPSVPSWSYLASYNYGTPFLGTFHGSDLLQVFFGIYDNYAAKSIRTYYYNFLYSLDPNVGYGSYPNWPQWKDTGSGNQLVQFYALSQNYLADDFRNDSYTFIRENINSLHI</sequence>
<evidence type="ECO:0000256" key="2">
    <source>
        <dbReference type="ARBA" id="ARBA00005964"/>
    </source>
</evidence>
<keyword evidence="3" id="KW-0964">Secreted</keyword>
<dbReference type="InterPro" id="IPR019819">
    <property type="entry name" value="Carboxylesterase_B_CS"/>
</dbReference>
<keyword evidence="11" id="KW-1185">Reference proteome</keyword>
<evidence type="ECO:0000256" key="1">
    <source>
        <dbReference type="ARBA" id="ARBA00004613"/>
    </source>
</evidence>
<dbReference type="InterPro" id="IPR029058">
    <property type="entry name" value="AB_hydrolase_fold"/>
</dbReference>
<dbReference type="FunFam" id="3.40.50.1820:FF:000213">
    <property type="entry name" value="Carboxylic ester hydrolase"/>
    <property type="match status" value="1"/>
</dbReference>
<proteinExistence type="inferred from homology"/>
<keyword evidence="5 8" id="KW-0378">Hydrolase</keyword>